<proteinExistence type="predicted"/>
<protein>
    <submittedName>
        <fullName evidence="1">Uncharacterized protein</fullName>
    </submittedName>
</protein>
<dbReference type="AlphaFoldDB" id="A0A4C1WFB2"/>
<keyword evidence="2" id="KW-1185">Reference proteome</keyword>
<reference evidence="1 2" key="1">
    <citation type="journal article" date="2019" name="Commun. Biol.">
        <title>The bagworm genome reveals a unique fibroin gene that provides high tensile strength.</title>
        <authorList>
            <person name="Kono N."/>
            <person name="Nakamura H."/>
            <person name="Ohtoshi R."/>
            <person name="Tomita M."/>
            <person name="Numata K."/>
            <person name="Arakawa K."/>
        </authorList>
    </citation>
    <scope>NUCLEOTIDE SEQUENCE [LARGE SCALE GENOMIC DNA]</scope>
</reference>
<organism evidence="1 2">
    <name type="scientific">Eumeta variegata</name>
    <name type="common">Bagworm moth</name>
    <name type="synonym">Eumeta japonica</name>
    <dbReference type="NCBI Taxonomy" id="151549"/>
    <lineage>
        <taxon>Eukaryota</taxon>
        <taxon>Metazoa</taxon>
        <taxon>Ecdysozoa</taxon>
        <taxon>Arthropoda</taxon>
        <taxon>Hexapoda</taxon>
        <taxon>Insecta</taxon>
        <taxon>Pterygota</taxon>
        <taxon>Neoptera</taxon>
        <taxon>Endopterygota</taxon>
        <taxon>Lepidoptera</taxon>
        <taxon>Glossata</taxon>
        <taxon>Ditrysia</taxon>
        <taxon>Tineoidea</taxon>
        <taxon>Psychidae</taxon>
        <taxon>Oiketicinae</taxon>
        <taxon>Eumeta</taxon>
    </lineage>
</organism>
<sequence length="98" mass="10725">MDVYATTISQAALTDYSQKRLRAKLGYTETSGRRKINIHLKGTFLKSIQAVARAAHGNNRTGVGTQSKVCAREGRDTEWEVKALRPRLDTSGSGLCDA</sequence>
<evidence type="ECO:0000313" key="1">
    <source>
        <dbReference type="EMBL" id="GBP49773.1"/>
    </source>
</evidence>
<evidence type="ECO:0000313" key="2">
    <source>
        <dbReference type="Proteomes" id="UP000299102"/>
    </source>
</evidence>
<dbReference type="Proteomes" id="UP000299102">
    <property type="component" value="Unassembled WGS sequence"/>
</dbReference>
<dbReference type="EMBL" id="BGZK01000552">
    <property type="protein sequence ID" value="GBP49773.1"/>
    <property type="molecule type" value="Genomic_DNA"/>
</dbReference>
<name>A0A4C1WFB2_EUMVA</name>
<comment type="caution">
    <text evidence="1">The sequence shown here is derived from an EMBL/GenBank/DDBJ whole genome shotgun (WGS) entry which is preliminary data.</text>
</comment>
<accession>A0A4C1WFB2</accession>
<gene>
    <name evidence="1" type="ORF">EVAR_81392_1</name>
</gene>